<dbReference type="InterPro" id="IPR050819">
    <property type="entry name" value="Tripeptidyl-peptidase_I"/>
</dbReference>
<dbReference type="PROSITE" id="PS51695">
    <property type="entry name" value="SEDOLISIN"/>
    <property type="match status" value="1"/>
</dbReference>
<dbReference type="PROSITE" id="PS50231">
    <property type="entry name" value="RICIN_B_LECTIN"/>
    <property type="match status" value="1"/>
</dbReference>
<feature type="chain" id="PRO_5009294546" evidence="1">
    <location>
        <begin position="27"/>
        <end position="535"/>
    </location>
</feature>
<dbReference type="CDD" id="cd04056">
    <property type="entry name" value="Peptidases_S53"/>
    <property type="match status" value="1"/>
</dbReference>
<accession>A0A1H6C6U0</accession>
<dbReference type="InterPro" id="IPR035992">
    <property type="entry name" value="Ricin_B-like_lectins"/>
</dbReference>
<dbReference type="SUPFAM" id="SSF50370">
    <property type="entry name" value="Ricin B-like lectins"/>
    <property type="match status" value="1"/>
</dbReference>
<feature type="signal peptide" evidence="1">
    <location>
        <begin position="1"/>
        <end position="26"/>
    </location>
</feature>
<dbReference type="Pfam" id="PF00652">
    <property type="entry name" value="Ricin_B_lectin"/>
    <property type="match status" value="1"/>
</dbReference>
<sequence length="535" mass="53096">MKRSVQWVLTLVAATGLAAASPAAHAATPSGTSATSGKVTTAHACSEPLHPGAPVCYALVRTDLHALHDDALSPKATPSGYGPSDLQRAYNLASAAASSGGGATVAVTELADNPNLESDLATYRAQYGLPACTTANGCFRKVNGSGQQGNYPGGDTGWGTEASLDVDMVSAVCPLCHILVIEAGDLDAAQNEAVSLGAHFISNSWGTGDGSGDAGADADFNHAGVVDVASTGDGGYGVSFPATSKYVVAAGGTSLRQDSGTSRGWTESAWSGAGAGCSSWEAKPSWQTDTGCGSHRTVADVSAVADPATGVAVYDTYGQGGWFVVGGTSASSPIIASTFALAGAPSASAASVLYGHASALNDVTSGSDGSCSPSYLCTGTAGYDGPTGLGTPNGTGAFSGTGGSGQATGPITSGISSSLCVDDRSSSTTNLNPVQIWGCNGSSAQQWTVASGNTLQALGKCLDVNSSGTADGSTVDLYDCNGTGAQVWQPQSNGSLLNPNSGKCLDDPNSSTSEGTQLQIWDCNGTGAQHWNLPG</sequence>
<dbReference type="SUPFAM" id="SSF52743">
    <property type="entry name" value="Subtilisin-like"/>
    <property type="match status" value="1"/>
</dbReference>
<evidence type="ECO:0000313" key="3">
    <source>
        <dbReference type="EMBL" id="SEG68096.1"/>
    </source>
</evidence>
<dbReference type="PANTHER" id="PTHR14218:SF15">
    <property type="entry name" value="TRIPEPTIDYL-PEPTIDASE 1"/>
    <property type="match status" value="1"/>
</dbReference>
<dbReference type="InterPro" id="IPR000772">
    <property type="entry name" value="Ricin_B_lectin"/>
</dbReference>
<proteinExistence type="predicted"/>
<evidence type="ECO:0000259" key="2">
    <source>
        <dbReference type="PROSITE" id="PS51695"/>
    </source>
</evidence>
<dbReference type="InterPro" id="IPR030400">
    <property type="entry name" value="Sedolisin_dom"/>
</dbReference>
<dbReference type="SMART" id="SM00458">
    <property type="entry name" value="RICIN"/>
    <property type="match status" value="1"/>
</dbReference>
<dbReference type="GO" id="GO:0004252">
    <property type="term" value="F:serine-type endopeptidase activity"/>
    <property type="evidence" value="ECO:0007669"/>
    <property type="project" value="InterPro"/>
</dbReference>
<keyword evidence="3" id="KW-0430">Lectin</keyword>
<dbReference type="GO" id="GO:0006508">
    <property type="term" value="P:proteolysis"/>
    <property type="evidence" value="ECO:0007669"/>
    <property type="project" value="InterPro"/>
</dbReference>
<gene>
    <name evidence="3" type="ORF">SAMN05216223_10859</name>
</gene>
<dbReference type="AlphaFoldDB" id="A0A1H6C6U0"/>
<organism evidence="3 4">
    <name type="scientific">Actinacidiphila yanglinensis</name>
    <dbReference type="NCBI Taxonomy" id="310779"/>
    <lineage>
        <taxon>Bacteria</taxon>
        <taxon>Bacillati</taxon>
        <taxon>Actinomycetota</taxon>
        <taxon>Actinomycetes</taxon>
        <taxon>Kitasatosporales</taxon>
        <taxon>Streptomycetaceae</taxon>
        <taxon>Actinacidiphila</taxon>
    </lineage>
</organism>
<dbReference type="Gene3D" id="2.80.10.50">
    <property type="match status" value="2"/>
</dbReference>
<dbReference type="Gene3D" id="3.40.50.200">
    <property type="entry name" value="Peptidase S8/S53 domain"/>
    <property type="match status" value="1"/>
</dbReference>
<evidence type="ECO:0000313" key="4">
    <source>
        <dbReference type="Proteomes" id="UP000236754"/>
    </source>
</evidence>
<name>A0A1H6C6U0_9ACTN</name>
<dbReference type="Proteomes" id="UP000236754">
    <property type="component" value="Unassembled WGS sequence"/>
</dbReference>
<keyword evidence="1" id="KW-0732">Signal</keyword>
<dbReference type="CDD" id="cd23451">
    <property type="entry name" value="beta-trefoil_Ricin_laminarinase"/>
    <property type="match status" value="1"/>
</dbReference>
<protein>
    <submittedName>
        <fullName evidence="3">Ricin-type beta-trefoil lectin domain-containing protein</fullName>
    </submittedName>
</protein>
<dbReference type="PANTHER" id="PTHR14218">
    <property type="entry name" value="PROTEASE S8 TRIPEPTIDYL PEPTIDASE I CLN2"/>
    <property type="match status" value="1"/>
</dbReference>
<feature type="domain" description="Peptidase S53" evidence="2">
    <location>
        <begin position="80"/>
        <end position="404"/>
    </location>
</feature>
<dbReference type="EMBL" id="FNVU01000008">
    <property type="protein sequence ID" value="SEG68096.1"/>
    <property type="molecule type" value="Genomic_DNA"/>
</dbReference>
<dbReference type="GO" id="GO:0008240">
    <property type="term" value="F:tripeptidyl-peptidase activity"/>
    <property type="evidence" value="ECO:0007669"/>
    <property type="project" value="TreeGrafter"/>
</dbReference>
<evidence type="ECO:0000256" key="1">
    <source>
        <dbReference type="SAM" id="SignalP"/>
    </source>
</evidence>
<dbReference type="InterPro" id="IPR036852">
    <property type="entry name" value="Peptidase_S8/S53_dom_sf"/>
</dbReference>
<dbReference type="RefSeq" id="WP_322973644.1">
    <property type="nucleotide sequence ID" value="NZ_FNVU01000008.1"/>
</dbReference>
<keyword evidence="4" id="KW-1185">Reference proteome</keyword>
<reference evidence="3 4" key="1">
    <citation type="submission" date="2016-10" db="EMBL/GenBank/DDBJ databases">
        <authorList>
            <person name="de Groot N.N."/>
        </authorList>
    </citation>
    <scope>NUCLEOTIDE SEQUENCE [LARGE SCALE GENOMIC DNA]</scope>
    <source>
        <strain evidence="3 4">CGMCC 4.2023</strain>
    </source>
</reference>
<dbReference type="GO" id="GO:0030246">
    <property type="term" value="F:carbohydrate binding"/>
    <property type="evidence" value="ECO:0007669"/>
    <property type="project" value="UniProtKB-KW"/>
</dbReference>